<dbReference type="SMART" id="SM00347">
    <property type="entry name" value="HTH_MARR"/>
    <property type="match status" value="1"/>
</dbReference>
<dbReference type="AlphaFoldDB" id="A0A7X0J1X6"/>
<dbReference type="EMBL" id="JACHCC010000003">
    <property type="protein sequence ID" value="MBB6499343.1"/>
    <property type="molecule type" value="Genomic_DNA"/>
</dbReference>
<evidence type="ECO:0000259" key="1">
    <source>
        <dbReference type="PROSITE" id="PS50995"/>
    </source>
</evidence>
<accession>A0A7X0J1X6</accession>
<dbReference type="Proteomes" id="UP000521017">
    <property type="component" value="Unassembled WGS sequence"/>
</dbReference>
<dbReference type="RefSeq" id="WP_184624069.1">
    <property type="nucleotide sequence ID" value="NZ_JACHCC010000003.1"/>
</dbReference>
<sequence>MEQQDGTEDLIFRLVYLMKRVMDRWTESKLAGITPESLNVVHLPYFMSIGDHGISNHALIRKIKVTKQGVSKTVKELENLGLVYTEKSETDARSIMIFLSPQGKLLFDSIRQNGLELHTEYKKFVGTKNFDTTLSTLTKMIDFHERLENEA</sequence>
<dbReference type="InterPro" id="IPR039422">
    <property type="entry name" value="MarR/SlyA-like"/>
</dbReference>
<dbReference type="SUPFAM" id="SSF46785">
    <property type="entry name" value="Winged helix' DNA-binding domain"/>
    <property type="match status" value="1"/>
</dbReference>
<evidence type="ECO:0000313" key="2">
    <source>
        <dbReference type="EMBL" id="MBB6499343.1"/>
    </source>
</evidence>
<dbReference type="InterPro" id="IPR000835">
    <property type="entry name" value="HTH_MarR-typ"/>
</dbReference>
<evidence type="ECO:0000313" key="3">
    <source>
        <dbReference type="Proteomes" id="UP000521017"/>
    </source>
</evidence>
<dbReference type="GO" id="GO:0006950">
    <property type="term" value="P:response to stress"/>
    <property type="evidence" value="ECO:0007669"/>
    <property type="project" value="TreeGrafter"/>
</dbReference>
<dbReference type="InterPro" id="IPR036388">
    <property type="entry name" value="WH-like_DNA-bd_sf"/>
</dbReference>
<gene>
    <name evidence="2" type="ORF">HDF25_001484</name>
</gene>
<dbReference type="Gene3D" id="1.10.10.10">
    <property type="entry name" value="Winged helix-like DNA-binding domain superfamily/Winged helix DNA-binding domain"/>
    <property type="match status" value="1"/>
</dbReference>
<organism evidence="2 3">
    <name type="scientific">Pedobacter cryoconitis</name>
    <dbReference type="NCBI Taxonomy" id="188932"/>
    <lineage>
        <taxon>Bacteria</taxon>
        <taxon>Pseudomonadati</taxon>
        <taxon>Bacteroidota</taxon>
        <taxon>Sphingobacteriia</taxon>
        <taxon>Sphingobacteriales</taxon>
        <taxon>Sphingobacteriaceae</taxon>
        <taxon>Pedobacter</taxon>
    </lineage>
</organism>
<dbReference type="GO" id="GO:0003700">
    <property type="term" value="F:DNA-binding transcription factor activity"/>
    <property type="evidence" value="ECO:0007669"/>
    <property type="project" value="InterPro"/>
</dbReference>
<keyword evidence="2" id="KW-0238">DNA-binding</keyword>
<protein>
    <submittedName>
        <fullName evidence="2">DNA-binding MarR family transcriptional regulator</fullName>
    </submittedName>
</protein>
<feature type="domain" description="HTH marR-type" evidence="1">
    <location>
        <begin position="8"/>
        <end position="142"/>
    </location>
</feature>
<dbReference type="Pfam" id="PF12802">
    <property type="entry name" value="MarR_2"/>
    <property type="match status" value="1"/>
</dbReference>
<dbReference type="InterPro" id="IPR036390">
    <property type="entry name" value="WH_DNA-bd_sf"/>
</dbReference>
<dbReference type="PANTHER" id="PTHR33164">
    <property type="entry name" value="TRANSCRIPTIONAL REGULATOR, MARR FAMILY"/>
    <property type="match status" value="1"/>
</dbReference>
<comment type="caution">
    <text evidence="2">The sequence shown here is derived from an EMBL/GenBank/DDBJ whole genome shotgun (WGS) entry which is preliminary data.</text>
</comment>
<dbReference type="PANTHER" id="PTHR33164:SF43">
    <property type="entry name" value="HTH-TYPE TRANSCRIPTIONAL REPRESSOR YETL"/>
    <property type="match status" value="1"/>
</dbReference>
<reference evidence="2 3" key="1">
    <citation type="submission" date="2020-08" db="EMBL/GenBank/DDBJ databases">
        <title>Genomic Encyclopedia of Type Strains, Phase IV (KMG-V): Genome sequencing to study the core and pangenomes of soil and plant-associated prokaryotes.</title>
        <authorList>
            <person name="Whitman W."/>
        </authorList>
    </citation>
    <scope>NUCLEOTIDE SEQUENCE [LARGE SCALE GENOMIC DNA]</scope>
    <source>
        <strain evidence="2 3">M2T3</strain>
    </source>
</reference>
<dbReference type="GO" id="GO:0003677">
    <property type="term" value="F:DNA binding"/>
    <property type="evidence" value="ECO:0007669"/>
    <property type="project" value="UniProtKB-KW"/>
</dbReference>
<name>A0A7X0J1X6_9SPHI</name>
<dbReference type="PROSITE" id="PS50995">
    <property type="entry name" value="HTH_MARR_2"/>
    <property type="match status" value="1"/>
</dbReference>
<proteinExistence type="predicted"/>